<accession>A0A2H1E833</accession>
<keyword evidence="3" id="KW-1185">Reference proteome</keyword>
<dbReference type="GeneID" id="47722623"/>
<evidence type="ECO:0000313" key="2">
    <source>
        <dbReference type="EMBL" id="SFZ81339.1"/>
    </source>
</evidence>
<dbReference type="AlphaFoldDB" id="A0A2H1E833"/>
<dbReference type="PROSITE" id="PS51257">
    <property type="entry name" value="PROKAR_LIPOPROTEIN"/>
    <property type="match status" value="1"/>
</dbReference>
<name>A0A2H1E833_9FLAO</name>
<dbReference type="RefSeq" id="WP_100210955.1">
    <property type="nucleotide sequence ID" value="NZ_CP138495.1"/>
</dbReference>
<feature type="signal peptide" evidence="1">
    <location>
        <begin position="1"/>
        <end position="21"/>
    </location>
</feature>
<proteinExistence type="predicted"/>
<dbReference type="EMBL" id="LT634361">
    <property type="protein sequence ID" value="SFZ81339.1"/>
    <property type="molecule type" value="Genomic_DNA"/>
</dbReference>
<gene>
    <name evidence="2" type="ORF">MARIT_1058</name>
</gene>
<dbReference type="OrthoDB" id="1118231at2"/>
<organism evidence="2 3">
    <name type="scientific">Tenacibaculum maritimum NCIMB 2154</name>
    <dbReference type="NCBI Taxonomy" id="1349785"/>
    <lineage>
        <taxon>Bacteria</taxon>
        <taxon>Pseudomonadati</taxon>
        <taxon>Bacteroidota</taxon>
        <taxon>Flavobacteriia</taxon>
        <taxon>Flavobacteriales</taxon>
        <taxon>Flavobacteriaceae</taxon>
        <taxon>Tenacibaculum</taxon>
    </lineage>
</organism>
<keyword evidence="2" id="KW-0449">Lipoprotein</keyword>
<dbReference type="Proteomes" id="UP000231564">
    <property type="component" value="Chromosome MARIT"/>
</dbReference>
<reference evidence="2 3" key="1">
    <citation type="submission" date="2016-11" db="EMBL/GenBank/DDBJ databases">
        <authorList>
            <person name="Jaros S."/>
            <person name="Januszkiewicz K."/>
            <person name="Wedrychowicz H."/>
        </authorList>
    </citation>
    <scope>NUCLEOTIDE SEQUENCE [LARGE SCALE GENOMIC DNA]</scope>
    <source>
        <strain evidence="2">NCIMB 2154T</strain>
    </source>
</reference>
<feature type="chain" id="PRO_5013574422" evidence="1">
    <location>
        <begin position="22"/>
        <end position="270"/>
    </location>
</feature>
<protein>
    <submittedName>
        <fullName evidence="2">Probable lipoprotein</fullName>
    </submittedName>
</protein>
<evidence type="ECO:0000256" key="1">
    <source>
        <dbReference type="SAM" id="SignalP"/>
    </source>
</evidence>
<dbReference type="KEGG" id="tmar:MARIT_1058"/>
<sequence>MRILTQILFLSFILISISACDKNENDPKETLKATTISAKWNVNNSNEYKSFEFNNSGSYIIVKKKSSTKKSANDQTILFGTYEIMEDKKVVLSDFGTLIFSDVKENSVSFSIQPLSNPNNEIIMSASKQEEMEATTKTELLCRTWKMVSVNGEEVVGTRYELSVLFSKAGTYFVEPVNFGDDENGGLSNWKWSDSSETKFLYSWNTPPVWDEKVAVEVIELTNNSLKVLERFEGEEDEFYELVPSNNTKSAKIELNKALNKQIRSGFLKK</sequence>
<evidence type="ECO:0000313" key="3">
    <source>
        <dbReference type="Proteomes" id="UP000231564"/>
    </source>
</evidence>
<keyword evidence="1" id="KW-0732">Signal</keyword>